<proteinExistence type="predicted"/>
<feature type="transmembrane region" description="Helical" evidence="1">
    <location>
        <begin position="137"/>
        <end position="156"/>
    </location>
</feature>
<keyword evidence="1" id="KW-1133">Transmembrane helix</keyword>
<name>A0A418AII3_9STRA</name>
<sequence length="157" mass="17497">MLKLALDNNAHYPQLHNVAVALPDEDGIDELERSDATDESPYNSPYASFASVKTNQGYYPAFNLGSAMTVLFNFDELKKESSQNGKKAKGKGVSLFATSQRRSYRKGVIYRGNHDVMGFARMKSRPSISPARSYGEWWNMALALLSFLILIVYVCAS</sequence>
<protein>
    <submittedName>
        <fullName evidence="2">Uncharacterized protein</fullName>
    </submittedName>
</protein>
<organism evidence="2 3">
    <name type="scientific">Aphanomyces invadans</name>
    <dbReference type="NCBI Taxonomy" id="157072"/>
    <lineage>
        <taxon>Eukaryota</taxon>
        <taxon>Sar</taxon>
        <taxon>Stramenopiles</taxon>
        <taxon>Oomycota</taxon>
        <taxon>Saprolegniomycetes</taxon>
        <taxon>Saprolegniales</taxon>
        <taxon>Verrucalvaceae</taxon>
        <taxon>Aphanomyces</taxon>
    </lineage>
</organism>
<dbReference type="Proteomes" id="UP000285060">
    <property type="component" value="Unassembled WGS sequence"/>
</dbReference>
<dbReference type="EMBL" id="QUSY01001985">
    <property type="protein sequence ID" value="RHY22846.1"/>
    <property type="molecule type" value="Genomic_DNA"/>
</dbReference>
<evidence type="ECO:0000256" key="1">
    <source>
        <dbReference type="SAM" id="Phobius"/>
    </source>
</evidence>
<dbReference type="VEuPathDB" id="FungiDB:H310_01471"/>
<keyword evidence="1" id="KW-0472">Membrane</keyword>
<evidence type="ECO:0000313" key="3">
    <source>
        <dbReference type="Proteomes" id="UP000285060"/>
    </source>
</evidence>
<evidence type="ECO:0000313" key="2">
    <source>
        <dbReference type="EMBL" id="RHY22846.1"/>
    </source>
</evidence>
<dbReference type="AlphaFoldDB" id="A0A418AII3"/>
<reference evidence="2 3" key="1">
    <citation type="submission" date="2018-08" db="EMBL/GenBank/DDBJ databases">
        <title>Aphanomyces genome sequencing and annotation.</title>
        <authorList>
            <person name="Minardi D."/>
            <person name="Oidtmann B."/>
            <person name="Van Der Giezen M."/>
            <person name="Studholme D.J."/>
        </authorList>
    </citation>
    <scope>NUCLEOTIDE SEQUENCE [LARGE SCALE GENOMIC DNA]</scope>
    <source>
        <strain evidence="2 3">NJM0002</strain>
    </source>
</reference>
<gene>
    <name evidence="2" type="ORF">DYB32_009381</name>
</gene>
<accession>A0A418AII3</accession>
<comment type="caution">
    <text evidence="2">The sequence shown here is derived from an EMBL/GenBank/DDBJ whole genome shotgun (WGS) entry which is preliminary data.</text>
</comment>
<keyword evidence="1" id="KW-0812">Transmembrane</keyword>
<keyword evidence="3" id="KW-1185">Reference proteome</keyword>